<proteinExistence type="predicted"/>
<name>A0A1J4JBQ6_9EUKA</name>
<dbReference type="Pfam" id="PF00439">
    <property type="entry name" value="Bromodomain"/>
    <property type="match status" value="1"/>
</dbReference>
<dbReference type="GeneID" id="94845973"/>
<dbReference type="SUPFAM" id="SSF47370">
    <property type="entry name" value="Bromodomain"/>
    <property type="match status" value="1"/>
</dbReference>
<evidence type="ECO:0000256" key="1">
    <source>
        <dbReference type="ARBA" id="ARBA00023117"/>
    </source>
</evidence>
<sequence>MTKFSSGLLQQCQSITEIMRNSPCCKIFLDPVDPIEDELPDYYDIVKNPQDLNTIKQRITSGYYNTCQEWEEAMDLVFDNAILFYEPESIEAVMAESMKNKFHKLCKLLVHSQEEWSKEIKNIYDKINNLMKNPPSVLKELHEKDFSGPTTRDDMKKLCKAVTSITNHSDILEMMQLLATFHVKVDYTKKENHFQLLKMPPDAVQALMLFVQNKFRSENREYPS</sequence>
<dbReference type="InterPro" id="IPR001487">
    <property type="entry name" value="Bromodomain"/>
</dbReference>
<dbReference type="SMART" id="SM00297">
    <property type="entry name" value="BROMO"/>
    <property type="match status" value="1"/>
</dbReference>
<dbReference type="RefSeq" id="XP_068349763.1">
    <property type="nucleotide sequence ID" value="XM_068511269.1"/>
</dbReference>
<comment type="caution">
    <text evidence="4">The sequence shown here is derived from an EMBL/GenBank/DDBJ whole genome shotgun (WGS) entry which is preliminary data.</text>
</comment>
<organism evidence="4 5">
    <name type="scientific">Tritrichomonas foetus</name>
    <dbReference type="NCBI Taxonomy" id="1144522"/>
    <lineage>
        <taxon>Eukaryota</taxon>
        <taxon>Metamonada</taxon>
        <taxon>Parabasalia</taxon>
        <taxon>Tritrichomonadida</taxon>
        <taxon>Tritrichomonadidae</taxon>
        <taxon>Tritrichomonas</taxon>
    </lineage>
</organism>
<dbReference type="EMBL" id="MLAK01001163">
    <property type="protein sequence ID" value="OHS96626.1"/>
    <property type="molecule type" value="Genomic_DNA"/>
</dbReference>
<feature type="domain" description="Bromo" evidence="3">
    <location>
        <begin position="20"/>
        <end position="92"/>
    </location>
</feature>
<evidence type="ECO:0000259" key="3">
    <source>
        <dbReference type="PROSITE" id="PS50014"/>
    </source>
</evidence>
<evidence type="ECO:0000313" key="4">
    <source>
        <dbReference type="EMBL" id="OHS96626.1"/>
    </source>
</evidence>
<dbReference type="PROSITE" id="PS50014">
    <property type="entry name" value="BROMODOMAIN_2"/>
    <property type="match status" value="1"/>
</dbReference>
<accession>A0A1J4JBQ6</accession>
<reference evidence="4" key="1">
    <citation type="submission" date="2016-10" db="EMBL/GenBank/DDBJ databases">
        <authorList>
            <person name="Benchimol M."/>
            <person name="Almeida L.G."/>
            <person name="Vasconcelos A.T."/>
            <person name="Perreira-Neves A."/>
            <person name="Rosa I.A."/>
            <person name="Tasca T."/>
            <person name="Bogo M.R."/>
            <person name="de Souza W."/>
        </authorList>
    </citation>
    <scope>NUCLEOTIDE SEQUENCE [LARGE SCALE GENOMIC DNA]</scope>
    <source>
        <strain evidence="4">K</strain>
    </source>
</reference>
<dbReference type="VEuPathDB" id="TrichDB:TRFO_37175"/>
<keyword evidence="1 2" id="KW-0103">Bromodomain</keyword>
<protein>
    <submittedName>
        <fullName evidence="4">Bromodomain containing protein</fullName>
    </submittedName>
</protein>
<dbReference type="PRINTS" id="PR00503">
    <property type="entry name" value="BROMODOMAIN"/>
</dbReference>
<dbReference type="AlphaFoldDB" id="A0A1J4JBQ6"/>
<gene>
    <name evidence="4" type="ORF">TRFO_37175</name>
</gene>
<dbReference type="InterPro" id="IPR036427">
    <property type="entry name" value="Bromodomain-like_sf"/>
</dbReference>
<dbReference type="Proteomes" id="UP000179807">
    <property type="component" value="Unassembled WGS sequence"/>
</dbReference>
<dbReference type="CDD" id="cd04369">
    <property type="entry name" value="Bromodomain"/>
    <property type="match status" value="1"/>
</dbReference>
<evidence type="ECO:0000313" key="5">
    <source>
        <dbReference type="Proteomes" id="UP000179807"/>
    </source>
</evidence>
<dbReference type="PANTHER" id="PTHR45926">
    <property type="entry name" value="OSJNBA0053K19.4 PROTEIN"/>
    <property type="match status" value="1"/>
</dbReference>
<dbReference type="OrthoDB" id="1742084at2759"/>
<keyword evidence="5" id="KW-1185">Reference proteome</keyword>
<evidence type="ECO:0000256" key="2">
    <source>
        <dbReference type="PROSITE-ProRule" id="PRU00035"/>
    </source>
</evidence>
<dbReference type="Gene3D" id="1.20.920.10">
    <property type="entry name" value="Bromodomain-like"/>
    <property type="match status" value="1"/>
</dbReference>